<dbReference type="Proteomes" id="UP001519289">
    <property type="component" value="Unassembled WGS sequence"/>
</dbReference>
<dbReference type="SMART" id="SM00347">
    <property type="entry name" value="HTH_MARR"/>
    <property type="match status" value="1"/>
</dbReference>
<sequence>MESARIEAYIPKLEASFDHMVRVMASAASAYQEVAPGPRMSGSQIIVLRALAARGPLQVSEVANELTVTLSAATGLVDRLVKSGLAERERDERDRRVVWVKITPKGEAALAAAIQRRRAAFREMVKNLSEEDLERLCDILDRMG</sequence>
<feature type="domain" description="HTH marR-type" evidence="1">
    <location>
        <begin position="17"/>
        <end position="144"/>
    </location>
</feature>
<dbReference type="GO" id="GO:0003677">
    <property type="term" value="F:DNA binding"/>
    <property type="evidence" value="ECO:0007669"/>
    <property type="project" value="UniProtKB-KW"/>
</dbReference>
<name>A0ABS4JRV6_9FIRM</name>
<dbReference type="InterPro" id="IPR039422">
    <property type="entry name" value="MarR/SlyA-like"/>
</dbReference>
<organism evidence="2 3">
    <name type="scientific">Symbiobacterium terraclitae</name>
    <dbReference type="NCBI Taxonomy" id="557451"/>
    <lineage>
        <taxon>Bacteria</taxon>
        <taxon>Bacillati</taxon>
        <taxon>Bacillota</taxon>
        <taxon>Clostridia</taxon>
        <taxon>Eubacteriales</taxon>
        <taxon>Symbiobacteriaceae</taxon>
        <taxon>Symbiobacterium</taxon>
    </lineage>
</organism>
<dbReference type="PRINTS" id="PR00598">
    <property type="entry name" value="HTHMARR"/>
</dbReference>
<dbReference type="InterPro" id="IPR036390">
    <property type="entry name" value="WH_DNA-bd_sf"/>
</dbReference>
<dbReference type="PANTHER" id="PTHR33164">
    <property type="entry name" value="TRANSCRIPTIONAL REGULATOR, MARR FAMILY"/>
    <property type="match status" value="1"/>
</dbReference>
<evidence type="ECO:0000313" key="2">
    <source>
        <dbReference type="EMBL" id="MBP2018268.1"/>
    </source>
</evidence>
<dbReference type="InterPro" id="IPR036388">
    <property type="entry name" value="WH-like_DNA-bd_sf"/>
</dbReference>
<keyword evidence="2" id="KW-0238">DNA-binding</keyword>
<evidence type="ECO:0000259" key="1">
    <source>
        <dbReference type="PROSITE" id="PS50995"/>
    </source>
</evidence>
<dbReference type="Gene3D" id="1.10.10.10">
    <property type="entry name" value="Winged helix-like DNA-binding domain superfamily/Winged helix DNA-binding domain"/>
    <property type="match status" value="1"/>
</dbReference>
<dbReference type="PANTHER" id="PTHR33164:SF57">
    <property type="entry name" value="MARR-FAMILY TRANSCRIPTIONAL REGULATOR"/>
    <property type="match status" value="1"/>
</dbReference>
<gene>
    <name evidence="2" type="ORF">J2Z79_001669</name>
</gene>
<keyword evidence="3" id="KW-1185">Reference proteome</keyword>
<dbReference type="Pfam" id="PF12802">
    <property type="entry name" value="MarR_2"/>
    <property type="match status" value="1"/>
</dbReference>
<accession>A0ABS4JRV6</accession>
<dbReference type="EMBL" id="JAGGLG010000011">
    <property type="protein sequence ID" value="MBP2018268.1"/>
    <property type="molecule type" value="Genomic_DNA"/>
</dbReference>
<dbReference type="RefSeq" id="WP_209466400.1">
    <property type="nucleotide sequence ID" value="NZ_JAGGLG010000011.1"/>
</dbReference>
<protein>
    <submittedName>
        <fullName evidence="2">DNA-binding MarR family transcriptional regulator</fullName>
    </submittedName>
</protein>
<reference evidence="2 3" key="1">
    <citation type="submission" date="2021-03" db="EMBL/GenBank/DDBJ databases">
        <title>Genomic Encyclopedia of Type Strains, Phase IV (KMG-IV): sequencing the most valuable type-strain genomes for metagenomic binning, comparative biology and taxonomic classification.</title>
        <authorList>
            <person name="Goeker M."/>
        </authorList>
    </citation>
    <scope>NUCLEOTIDE SEQUENCE [LARGE SCALE GENOMIC DNA]</scope>
    <source>
        <strain evidence="2 3">DSM 27138</strain>
    </source>
</reference>
<proteinExistence type="predicted"/>
<dbReference type="PROSITE" id="PS50995">
    <property type="entry name" value="HTH_MARR_2"/>
    <property type="match status" value="1"/>
</dbReference>
<dbReference type="SUPFAM" id="SSF46785">
    <property type="entry name" value="Winged helix' DNA-binding domain"/>
    <property type="match status" value="1"/>
</dbReference>
<comment type="caution">
    <text evidence="2">The sequence shown here is derived from an EMBL/GenBank/DDBJ whole genome shotgun (WGS) entry which is preliminary data.</text>
</comment>
<dbReference type="InterPro" id="IPR000835">
    <property type="entry name" value="HTH_MarR-typ"/>
</dbReference>
<evidence type="ECO:0000313" key="3">
    <source>
        <dbReference type="Proteomes" id="UP001519289"/>
    </source>
</evidence>